<evidence type="ECO:0000256" key="1">
    <source>
        <dbReference type="ARBA" id="ARBA00010516"/>
    </source>
</evidence>
<keyword evidence="4 5" id="KW-0653">Protein transport</keyword>
<keyword evidence="8" id="KW-1185">Reference proteome</keyword>
<dbReference type="EMBL" id="JBBPBN010000121">
    <property type="protein sequence ID" value="KAK8977399.1"/>
    <property type="molecule type" value="Genomic_DNA"/>
</dbReference>
<evidence type="ECO:0000256" key="2">
    <source>
        <dbReference type="ARBA" id="ARBA00022448"/>
    </source>
</evidence>
<comment type="subunit">
    <text evidence="5">Oligomeric complex that consists of at least the alpha, beta, beta', gamma, delta, epsilon and zeta subunits.</text>
</comment>
<dbReference type="InterPro" id="IPR027059">
    <property type="entry name" value="Coatomer_dsu"/>
</dbReference>
<dbReference type="Proteomes" id="UP001396334">
    <property type="component" value="Unassembled WGS sequence"/>
</dbReference>
<evidence type="ECO:0000313" key="7">
    <source>
        <dbReference type="EMBL" id="KAK8977399.1"/>
    </source>
</evidence>
<keyword evidence="5" id="KW-0931">ER-Golgi transport</keyword>
<sequence>MEWTTLQHLDLRHVARVTKISQKFNDAQNIWILVSTTLKISRLLELFLSYEEDLYLKMLILKRSTSITEEELNRKQIRSLIQLAYKIERQAAGLKDTLGGLPSREASQFRSHVPEYCYSLDEEGICKIASELIFAFDEVICLGHKDNVAVAYVKQYYEMESHEEKLHKLVLQSKINETKDVMKRNNYSLYYIHFLFMPCILHIDNFGF</sequence>
<keyword evidence="5" id="KW-0333">Golgi apparatus</keyword>
<accession>A0ABR2NMK8</accession>
<keyword evidence="2 5" id="KW-0813">Transport</keyword>
<name>A0ABR2NMK8_9ROSI</name>
<evidence type="ECO:0000256" key="6">
    <source>
        <dbReference type="RuleBase" id="RU366052"/>
    </source>
</evidence>
<comment type="function">
    <text evidence="5">The coatomer is a cytosolic protein complex that binds to dilysine motifs and reversibly associates with Golgi non-clathrin-coated vesicles, which further mediate biosynthetic protein transport from the ER, via the Golgi up to the trans Golgi network. Coatomer complex is required for budding from Golgi membranes, and is essential for the retrograde Golgi-to-ER transport of dilysine-tagged proteins.</text>
</comment>
<evidence type="ECO:0000256" key="3">
    <source>
        <dbReference type="ARBA" id="ARBA00022490"/>
    </source>
</evidence>
<proteinExistence type="inferred from homology"/>
<keyword evidence="5" id="KW-0968">Cytoplasmic vesicle</keyword>
<reference evidence="7 8" key="1">
    <citation type="journal article" date="2024" name="G3 (Bethesda)">
        <title>Genome assembly of Hibiscus sabdariffa L. provides insights into metabolisms of medicinal natural products.</title>
        <authorList>
            <person name="Kim T."/>
        </authorList>
    </citation>
    <scope>NUCLEOTIDE SEQUENCE [LARGE SCALE GENOMIC DNA]</scope>
    <source>
        <strain evidence="7">TK-2024</strain>
        <tissue evidence="7">Old leaves</tissue>
    </source>
</reference>
<keyword evidence="5" id="KW-0472">Membrane</keyword>
<dbReference type="PANTHER" id="PTHR10121:SF0">
    <property type="entry name" value="COATOMER SUBUNIT DELTA"/>
    <property type="match status" value="1"/>
</dbReference>
<evidence type="ECO:0000256" key="5">
    <source>
        <dbReference type="RuleBase" id="RU364018"/>
    </source>
</evidence>
<comment type="caution">
    <text evidence="7">The sequence shown here is derived from an EMBL/GenBank/DDBJ whole genome shotgun (WGS) entry which is preliminary data.</text>
</comment>
<comment type="similarity">
    <text evidence="1 5">Belongs to the adaptor complexes medium subunit family. Delta-COP subfamily.</text>
</comment>
<gene>
    <name evidence="7" type="ORF">V6N11_034444</name>
</gene>
<evidence type="ECO:0000256" key="4">
    <source>
        <dbReference type="ARBA" id="ARBA00022927"/>
    </source>
</evidence>
<keyword evidence="3 5" id="KW-0963">Cytoplasm</keyword>
<evidence type="ECO:0000313" key="8">
    <source>
        <dbReference type="Proteomes" id="UP001396334"/>
    </source>
</evidence>
<comment type="subcellular location">
    <subcellularLocation>
        <location evidence="5 6">Cytoplasm</location>
    </subcellularLocation>
    <subcellularLocation>
        <location evidence="5 6">Cytoplasmic vesicle</location>
        <location evidence="5 6">COPI-coated vesicle membrane</location>
        <topology evidence="5 6">Peripheral membrane protein</topology>
        <orientation evidence="5 6">Cytoplasmic side</orientation>
    </subcellularLocation>
    <subcellularLocation>
        <location evidence="5 6">Golgi apparatus membrane</location>
        <topology evidence="5 6">Peripheral membrane protein</topology>
        <orientation evidence="5 6">Cytoplasmic side</orientation>
    </subcellularLocation>
</comment>
<organism evidence="7 8">
    <name type="scientific">Hibiscus sabdariffa</name>
    <name type="common">roselle</name>
    <dbReference type="NCBI Taxonomy" id="183260"/>
    <lineage>
        <taxon>Eukaryota</taxon>
        <taxon>Viridiplantae</taxon>
        <taxon>Streptophyta</taxon>
        <taxon>Embryophyta</taxon>
        <taxon>Tracheophyta</taxon>
        <taxon>Spermatophyta</taxon>
        <taxon>Magnoliopsida</taxon>
        <taxon>eudicotyledons</taxon>
        <taxon>Gunneridae</taxon>
        <taxon>Pentapetalae</taxon>
        <taxon>rosids</taxon>
        <taxon>malvids</taxon>
        <taxon>Malvales</taxon>
        <taxon>Malvaceae</taxon>
        <taxon>Malvoideae</taxon>
        <taxon>Hibiscus</taxon>
    </lineage>
</organism>
<protein>
    <recommendedName>
        <fullName evidence="5">Coatomer subunit delta</fullName>
    </recommendedName>
</protein>
<dbReference type="PANTHER" id="PTHR10121">
    <property type="entry name" value="COATOMER SUBUNIT DELTA"/>
    <property type="match status" value="1"/>
</dbReference>